<organism evidence="1 2">
    <name type="scientific">Coniosporium uncinatum</name>
    <dbReference type="NCBI Taxonomy" id="93489"/>
    <lineage>
        <taxon>Eukaryota</taxon>
        <taxon>Fungi</taxon>
        <taxon>Dikarya</taxon>
        <taxon>Ascomycota</taxon>
        <taxon>Pezizomycotina</taxon>
        <taxon>Dothideomycetes</taxon>
        <taxon>Dothideomycetes incertae sedis</taxon>
        <taxon>Coniosporium</taxon>
    </lineage>
</organism>
<sequence>MPHSKRFRVAAVTVKSNPEYYIDDSRSSKLSKKKQRAKQNRPGLLRNMFSRTGNCPSADQAQPAHSHPDRPPLVDASGEDRPRSARIDVDNSPWARPNILALDGGGVRGFATLLVIEELMKKIKEIEIGSTGLDPVSCSAAYSQNPDADSGSGEFLPCHYFDYIAGTSTGGLSAIMLGRLRMSVGDALAQYQAFGTRVFGHPRVIYKGPPFFFPRARYSSKRMRRAILEVVKTQRPRDTKDQLESTAFRQDAPEQCRTIAVARDVDHKKHFVFRSYDHHLKDCGCTTGDMICAPTSTTVLNPGQANKRPIWEAARATSAAPVYFQPAMIEGTKYMDGGIGANNPALVALLEVRDLHPKVPALLLSIGTGVKLEKNREQLKEQRKEELGKLIKGDVSSRRAALLEFVELAHYIGDFTTDTEGNVSFVDLYAKDTGLKHVRLNPSNDVGKVRLDEWLPSNSGKDTLDNLRKLTHAYIQQPKVQEHLDEVANDLVTTRRARANGPEWEQWELFATNVSYHCPVSNCDLNQVGGSLKKRRTLQHHLEKKHPEETDVNDALNRGRIAADRAPEKTSGVCSTG</sequence>
<keyword evidence="2" id="KW-1185">Reference proteome</keyword>
<evidence type="ECO:0000313" key="1">
    <source>
        <dbReference type="EMBL" id="KAK3064470.1"/>
    </source>
</evidence>
<reference evidence="1" key="1">
    <citation type="submission" date="2024-09" db="EMBL/GenBank/DDBJ databases">
        <title>Black Yeasts Isolated from many extreme environments.</title>
        <authorList>
            <person name="Coleine C."/>
            <person name="Stajich J.E."/>
            <person name="Selbmann L."/>
        </authorList>
    </citation>
    <scope>NUCLEOTIDE SEQUENCE</scope>
    <source>
        <strain evidence="1">CCFEE 5737</strain>
    </source>
</reference>
<evidence type="ECO:0000313" key="2">
    <source>
        <dbReference type="Proteomes" id="UP001186974"/>
    </source>
</evidence>
<proteinExistence type="predicted"/>
<comment type="caution">
    <text evidence="1">The sequence shown here is derived from an EMBL/GenBank/DDBJ whole genome shotgun (WGS) entry which is preliminary data.</text>
</comment>
<dbReference type="Proteomes" id="UP001186974">
    <property type="component" value="Unassembled WGS sequence"/>
</dbReference>
<gene>
    <name evidence="1" type="ORF">LTS18_006926</name>
</gene>
<accession>A0ACC3DAK3</accession>
<protein>
    <submittedName>
        <fullName evidence="1">Uncharacterized protein</fullName>
    </submittedName>
</protein>
<dbReference type="EMBL" id="JAWDJW010006504">
    <property type="protein sequence ID" value="KAK3064470.1"/>
    <property type="molecule type" value="Genomic_DNA"/>
</dbReference>
<name>A0ACC3DAK3_9PEZI</name>